<dbReference type="GO" id="GO:0005774">
    <property type="term" value="C:vacuolar membrane"/>
    <property type="evidence" value="ECO:0007669"/>
    <property type="project" value="TreeGrafter"/>
</dbReference>
<feature type="transmembrane region" description="Helical" evidence="8">
    <location>
        <begin position="298"/>
        <end position="315"/>
    </location>
</feature>
<feature type="transmembrane region" description="Helical" evidence="8">
    <location>
        <begin position="401"/>
        <end position="419"/>
    </location>
</feature>
<feature type="transmembrane region" description="Helical" evidence="8">
    <location>
        <begin position="335"/>
        <end position="364"/>
    </location>
</feature>
<proteinExistence type="inferred from homology"/>
<feature type="transmembrane region" description="Helical" evidence="8">
    <location>
        <begin position="540"/>
        <end position="561"/>
    </location>
</feature>
<dbReference type="Proteomes" id="UP000799771">
    <property type="component" value="Unassembled WGS sequence"/>
</dbReference>
<dbReference type="RefSeq" id="XP_033521413.1">
    <property type="nucleotide sequence ID" value="XM_033664127.1"/>
</dbReference>
<gene>
    <name evidence="9" type="ORF">P153DRAFT_296979</name>
</gene>
<evidence type="ECO:0000256" key="5">
    <source>
        <dbReference type="ARBA" id="ARBA00022989"/>
    </source>
</evidence>
<evidence type="ECO:0000256" key="1">
    <source>
        <dbReference type="ARBA" id="ARBA00004127"/>
    </source>
</evidence>
<feature type="transmembrane region" description="Helical" evidence="8">
    <location>
        <begin position="467"/>
        <end position="489"/>
    </location>
</feature>
<keyword evidence="10" id="KW-1185">Reference proteome</keyword>
<feature type="transmembrane region" description="Helical" evidence="8">
    <location>
        <begin position="145"/>
        <end position="167"/>
    </location>
</feature>
<feature type="transmembrane region" description="Helical" evidence="8">
    <location>
        <begin position="53"/>
        <end position="72"/>
    </location>
</feature>
<dbReference type="InterPro" id="IPR036259">
    <property type="entry name" value="MFS_trans_sf"/>
</dbReference>
<dbReference type="GO" id="GO:0005768">
    <property type="term" value="C:endosome"/>
    <property type="evidence" value="ECO:0007669"/>
    <property type="project" value="TreeGrafter"/>
</dbReference>
<dbReference type="PANTHER" id="PTHR23501">
    <property type="entry name" value="MAJOR FACILITATOR SUPERFAMILY"/>
    <property type="match status" value="1"/>
</dbReference>
<dbReference type="AlphaFoldDB" id="A0A6A6A8P9"/>
<dbReference type="EMBL" id="ML977512">
    <property type="protein sequence ID" value="KAF2127021.1"/>
    <property type="molecule type" value="Genomic_DNA"/>
</dbReference>
<feature type="transmembrane region" description="Helical" evidence="8">
    <location>
        <begin position="376"/>
        <end position="395"/>
    </location>
</feature>
<evidence type="ECO:0000256" key="7">
    <source>
        <dbReference type="ARBA" id="ARBA00023136"/>
    </source>
</evidence>
<evidence type="ECO:0000256" key="6">
    <source>
        <dbReference type="ARBA" id="ARBA00023065"/>
    </source>
</evidence>
<comment type="similarity">
    <text evidence="2">Belongs to the major facilitator superfamily.</text>
</comment>
<evidence type="ECO:0000256" key="3">
    <source>
        <dbReference type="ARBA" id="ARBA00022448"/>
    </source>
</evidence>
<dbReference type="SUPFAM" id="SSF103473">
    <property type="entry name" value="MFS general substrate transporter"/>
    <property type="match status" value="1"/>
</dbReference>
<evidence type="ECO:0000256" key="4">
    <source>
        <dbReference type="ARBA" id="ARBA00022692"/>
    </source>
</evidence>
<evidence type="ECO:0000313" key="9">
    <source>
        <dbReference type="EMBL" id="KAF2127021.1"/>
    </source>
</evidence>
<dbReference type="InterPro" id="IPR011701">
    <property type="entry name" value="MFS"/>
</dbReference>
<feature type="transmembrane region" description="Helical" evidence="8">
    <location>
        <begin position="93"/>
        <end position="112"/>
    </location>
</feature>
<dbReference type="PANTHER" id="PTHR23501:SF92">
    <property type="entry name" value="GLUTATHIONE EXCHANGER 1-RELATED"/>
    <property type="match status" value="1"/>
</dbReference>
<evidence type="ECO:0000313" key="10">
    <source>
        <dbReference type="Proteomes" id="UP000799771"/>
    </source>
</evidence>
<dbReference type="GeneID" id="54404559"/>
<dbReference type="GO" id="GO:0005886">
    <property type="term" value="C:plasma membrane"/>
    <property type="evidence" value="ECO:0007669"/>
    <property type="project" value="TreeGrafter"/>
</dbReference>
<dbReference type="Pfam" id="PF07690">
    <property type="entry name" value="MFS_1"/>
    <property type="match status" value="1"/>
</dbReference>
<protein>
    <submittedName>
        <fullName evidence="9">Siderochrome-iron transporter-like protein Sit1</fullName>
    </submittedName>
</protein>
<dbReference type="GO" id="GO:0015343">
    <property type="term" value="F:siderophore-iron transmembrane transporter activity"/>
    <property type="evidence" value="ECO:0007669"/>
    <property type="project" value="TreeGrafter"/>
</dbReference>
<feature type="transmembrane region" description="Helical" evidence="8">
    <location>
        <begin position="118"/>
        <end position="138"/>
    </location>
</feature>
<dbReference type="FunFam" id="1.20.1250.20:FF:000197">
    <property type="entry name" value="Siderophore iron transporter 1"/>
    <property type="match status" value="1"/>
</dbReference>
<feature type="transmembrane region" description="Helical" evidence="8">
    <location>
        <begin position="208"/>
        <end position="231"/>
    </location>
</feature>
<keyword evidence="5 8" id="KW-1133">Transmembrane helix</keyword>
<keyword evidence="7 8" id="KW-0472">Membrane</keyword>
<keyword evidence="4 8" id="KW-0812">Transmembrane</keyword>
<reference evidence="9" key="1">
    <citation type="journal article" date="2020" name="Stud. Mycol.">
        <title>101 Dothideomycetes genomes: a test case for predicting lifestyles and emergence of pathogens.</title>
        <authorList>
            <person name="Haridas S."/>
            <person name="Albert R."/>
            <person name="Binder M."/>
            <person name="Bloem J."/>
            <person name="Labutti K."/>
            <person name="Salamov A."/>
            <person name="Andreopoulos B."/>
            <person name="Baker S."/>
            <person name="Barry K."/>
            <person name="Bills G."/>
            <person name="Bluhm B."/>
            <person name="Cannon C."/>
            <person name="Castanera R."/>
            <person name="Culley D."/>
            <person name="Daum C."/>
            <person name="Ezra D."/>
            <person name="Gonzalez J."/>
            <person name="Henrissat B."/>
            <person name="Kuo A."/>
            <person name="Liang C."/>
            <person name="Lipzen A."/>
            <person name="Lutzoni F."/>
            <person name="Magnuson J."/>
            <person name="Mondo S."/>
            <person name="Nolan M."/>
            <person name="Ohm R."/>
            <person name="Pangilinan J."/>
            <person name="Park H.-J."/>
            <person name="Ramirez L."/>
            <person name="Alfaro M."/>
            <person name="Sun H."/>
            <person name="Tritt A."/>
            <person name="Yoshinaga Y."/>
            <person name="Zwiers L.-H."/>
            <person name="Turgeon B."/>
            <person name="Goodwin S."/>
            <person name="Spatafora J."/>
            <person name="Crous P."/>
            <person name="Grigoriev I."/>
        </authorList>
    </citation>
    <scope>NUCLEOTIDE SEQUENCE</scope>
    <source>
        <strain evidence="9">CBS 119687</strain>
    </source>
</reference>
<comment type="subcellular location">
    <subcellularLocation>
        <location evidence="1">Endomembrane system</location>
        <topology evidence="1">Multi-pass membrane protein</topology>
    </subcellularLocation>
</comment>
<name>A0A6A6A8P9_9PLEO</name>
<accession>A0A6A6A8P9</accession>
<keyword evidence="3" id="KW-0813">Transport</keyword>
<feature type="transmembrane region" description="Helical" evidence="8">
    <location>
        <begin position="260"/>
        <end position="286"/>
    </location>
</feature>
<evidence type="ECO:0000256" key="8">
    <source>
        <dbReference type="SAM" id="Phobius"/>
    </source>
</evidence>
<feature type="transmembrane region" description="Helical" evidence="8">
    <location>
        <begin position="426"/>
        <end position="447"/>
    </location>
</feature>
<sequence>MSETQERPAFTSPTTLTSSFIDDKRSARVGKIPIDTTSPGVARIEIIAEHITLGNRICIFIGVFLIAFAYGLDGSVRGSYQPVATSKLGNHQFIATLGVLRSIVGAVCQPTAAKVADVFGRAELILVSIFFYIIGSVMEATSTNIVMFAAGATGYTAIILLVEVVIADTTSLRSRVFFSYVPALPFLINTWISGDVVAVVLRNLSWRWGIGMFCILYPVCALPLIVSLWWVTRKAKKSGDLDAIKTPHQLHGGWKLVKALFWQLDVIGIALTSIMLGFILTPLTIAGGISAQWSKTEIILPLAIGLTAIPVWVWWETKAPYPMIPFKLLKDRAVWGALGIAITFNFAFTCQSDFLYSVLAVAFYETPKSATRIQMLYSFVSVVLGVLLGLVVYRVRRLKPFILFGTFLWMVAFGLLIHYRGGFGNSAHAGIIGAQLLLGIGGGFFPYPAQASIQAATKHEHVAAVTGLYLASYSIGAALGNTVSGVVWSHIMPLQLEMRLADTTRAAQWFDSPLELLEAFPRGNVEREAVVQAYMHVQRLVCIVGISAVMIIVFFACVIRNPKLPDTQSMPDAEEFETESFIPLEDMNRPRSHVGPPEAVMDKGWAWLKS</sequence>
<feature type="transmembrane region" description="Helical" evidence="8">
    <location>
        <begin position="179"/>
        <end position="201"/>
    </location>
</feature>
<evidence type="ECO:0000256" key="2">
    <source>
        <dbReference type="ARBA" id="ARBA00008335"/>
    </source>
</evidence>
<organism evidence="9 10">
    <name type="scientific">Dothidotthia symphoricarpi CBS 119687</name>
    <dbReference type="NCBI Taxonomy" id="1392245"/>
    <lineage>
        <taxon>Eukaryota</taxon>
        <taxon>Fungi</taxon>
        <taxon>Dikarya</taxon>
        <taxon>Ascomycota</taxon>
        <taxon>Pezizomycotina</taxon>
        <taxon>Dothideomycetes</taxon>
        <taxon>Pleosporomycetidae</taxon>
        <taxon>Pleosporales</taxon>
        <taxon>Dothidotthiaceae</taxon>
        <taxon>Dothidotthia</taxon>
    </lineage>
</organism>
<dbReference type="Gene3D" id="1.20.1250.20">
    <property type="entry name" value="MFS general substrate transporter like domains"/>
    <property type="match status" value="2"/>
</dbReference>
<keyword evidence="6" id="KW-0406">Ion transport</keyword>
<dbReference type="OrthoDB" id="2241241at2759"/>